<keyword evidence="3" id="KW-1185">Reference proteome</keyword>
<proteinExistence type="predicted"/>
<protein>
    <submittedName>
        <fullName evidence="2">Uncharacterized protein</fullName>
    </submittedName>
</protein>
<feature type="region of interest" description="Disordered" evidence="1">
    <location>
        <begin position="1"/>
        <end position="30"/>
    </location>
</feature>
<evidence type="ECO:0000313" key="3">
    <source>
        <dbReference type="Proteomes" id="UP000815677"/>
    </source>
</evidence>
<reference evidence="2" key="1">
    <citation type="submission" date="2014-09" db="EMBL/GenBank/DDBJ databases">
        <title>Genome sequence of the luminous mushroom Mycena chlorophos for searching fungal bioluminescence genes.</title>
        <authorList>
            <person name="Tanaka Y."/>
            <person name="Kasuga D."/>
            <person name="Oba Y."/>
            <person name="Hase S."/>
            <person name="Sato K."/>
            <person name="Oba Y."/>
            <person name="Sakakibara Y."/>
        </authorList>
    </citation>
    <scope>NUCLEOTIDE SEQUENCE</scope>
</reference>
<sequence>MRAAREAVGNLRAGGGDTGSDVLGPGKVLKDGENGVARARTVVVFVGVRSEHGDDADVVDAVREWAERKARA</sequence>
<accession>A0ABQ0KU77</accession>
<dbReference type="EMBL" id="DF837944">
    <property type="protein sequence ID" value="GAT42439.1"/>
    <property type="molecule type" value="Genomic_DNA"/>
</dbReference>
<evidence type="ECO:0000256" key="1">
    <source>
        <dbReference type="SAM" id="MobiDB-lite"/>
    </source>
</evidence>
<name>A0ABQ0KU77_MYCCL</name>
<organism evidence="2 3">
    <name type="scientific">Mycena chlorophos</name>
    <name type="common">Agaric fungus</name>
    <name type="synonym">Agaricus chlorophos</name>
    <dbReference type="NCBI Taxonomy" id="658473"/>
    <lineage>
        <taxon>Eukaryota</taxon>
        <taxon>Fungi</taxon>
        <taxon>Dikarya</taxon>
        <taxon>Basidiomycota</taxon>
        <taxon>Agaricomycotina</taxon>
        <taxon>Agaricomycetes</taxon>
        <taxon>Agaricomycetidae</taxon>
        <taxon>Agaricales</taxon>
        <taxon>Marasmiineae</taxon>
        <taxon>Mycenaceae</taxon>
        <taxon>Mycena</taxon>
    </lineage>
</organism>
<dbReference type="Proteomes" id="UP000815677">
    <property type="component" value="Unassembled WGS sequence"/>
</dbReference>
<evidence type="ECO:0000313" key="2">
    <source>
        <dbReference type="EMBL" id="GAT42439.1"/>
    </source>
</evidence>
<gene>
    <name evidence="2" type="ORF">MCHLO_00154</name>
</gene>